<keyword evidence="4" id="KW-1185">Reference proteome</keyword>
<evidence type="ECO:0000313" key="3">
    <source>
        <dbReference type="EMBL" id="KAF9448442.1"/>
    </source>
</evidence>
<feature type="transmembrane region" description="Helical" evidence="2">
    <location>
        <begin position="60"/>
        <end position="80"/>
    </location>
</feature>
<feature type="transmembrane region" description="Helical" evidence="2">
    <location>
        <begin position="100"/>
        <end position="121"/>
    </location>
</feature>
<gene>
    <name evidence="3" type="ORF">P691DRAFT_800828</name>
</gene>
<dbReference type="Proteomes" id="UP000807342">
    <property type="component" value="Unassembled WGS sequence"/>
</dbReference>
<feature type="transmembrane region" description="Helical" evidence="2">
    <location>
        <begin position="133"/>
        <end position="159"/>
    </location>
</feature>
<accession>A0A9P5XBQ7</accession>
<evidence type="ECO:0000256" key="2">
    <source>
        <dbReference type="SAM" id="Phobius"/>
    </source>
</evidence>
<keyword evidence="2" id="KW-0472">Membrane</keyword>
<name>A0A9P5XBQ7_9AGAR</name>
<feature type="transmembrane region" description="Helical" evidence="2">
    <location>
        <begin position="226"/>
        <end position="253"/>
    </location>
</feature>
<feature type="compositionally biased region" description="Polar residues" evidence="1">
    <location>
        <begin position="337"/>
        <end position="352"/>
    </location>
</feature>
<dbReference type="EMBL" id="MU151161">
    <property type="protein sequence ID" value="KAF9448442.1"/>
    <property type="molecule type" value="Genomic_DNA"/>
</dbReference>
<feature type="transmembrane region" description="Helical" evidence="2">
    <location>
        <begin position="265"/>
        <end position="283"/>
    </location>
</feature>
<organism evidence="3 4">
    <name type="scientific">Macrolepiota fuliginosa MF-IS2</name>
    <dbReference type="NCBI Taxonomy" id="1400762"/>
    <lineage>
        <taxon>Eukaryota</taxon>
        <taxon>Fungi</taxon>
        <taxon>Dikarya</taxon>
        <taxon>Basidiomycota</taxon>
        <taxon>Agaricomycotina</taxon>
        <taxon>Agaricomycetes</taxon>
        <taxon>Agaricomycetidae</taxon>
        <taxon>Agaricales</taxon>
        <taxon>Agaricineae</taxon>
        <taxon>Agaricaceae</taxon>
        <taxon>Macrolepiota</taxon>
    </lineage>
</organism>
<dbReference type="OrthoDB" id="2548432at2759"/>
<evidence type="ECO:0000256" key="1">
    <source>
        <dbReference type="SAM" id="MobiDB-lite"/>
    </source>
</evidence>
<protein>
    <submittedName>
        <fullName evidence="3">Uncharacterized protein</fullName>
    </submittedName>
</protein>
<comment type="caution">
    <text evidence="3">The sequence shown here is derived from an EMBL/GenBank/DDBJ whole genome shotgun (WGS) entry which is preliminary data.</text>
</comment>
<keyword evidence="2" id="KW-1133">Transmembrane helix</keyword>
<sequence length="386" mass="43084">MPGIDVQLPPPPPPGLNYISSIQLSLNSILAITPLGVILVPMIIILFVFTPSKLRRTPIFILNIFACCSGILEATLNAILEVRQMIYPLEPVSHGLLTSVVVFSVGSPVFVDSILLLRILAFYPISITPKRTLAAIFAFPLIVKCARLAVVVVYVVLFVRKTRNAPSVFTAAESIWERNPLILSEWTLQMLDNAYASLFFLYRIWEFRRSRQLEGHQVKSNSFLSYLRSLFLVALGNLVFPVIMNIAAIVLMASDPSYITGSQVLMANNYVAIIGVVFATIWARKQSWNREGRSNHQRRKERLANDSSLTHDTVFNSRSLISTVRFGRNPGIREQDSTFSNANATTVTQLGTTMEEISESGESDERSSKISPQSLVSYQREKGETL</sequence>
<feature type="transmembrane region" description="Helical" evidence="2">
    <location>
        <begin position="24"/>
        <end position="48"/>
    </location>
</feature>
<evidence type="ECO:0000313" key="4">
    <source>
        <dbReference type="Proteomes" id="UP000807342"/>
    </source>
</evidence>
<feature type="region of interest" description="Disordered" evidence="1">
    <location>
        <begin position="332"/>
        <end position="386"/>
    </location>
</feature>
<keyword evidence="2" id="KW-0812">Transmembrane</keyword>
<reference evidence="3" key="1">
    <citation type="submission" date="2020-11" db="EMBL/GenBank/DDBJ databases">
        <authorList>
            <consortium name="DOE Joint Genome Institute"/>
            <person name="Ahrendt S."/>
            <person name="Riley R."/>
            <person name="Andreopoulos W."/>
            <person name="Labutti K."/>
            <person name="Pangilinan J."/>
            <person name="Ruiz-Duenas F.J."/>
            <person name="Barrasa J.M."/>
            <person name="Sanchez-Garcia M."/>
            <person name="Camarero S."/>
            <person name="Miyauchi S."/>
            <person name="Serrano A."/>
            <person name="Linde D."/>
            <person name="Babiker R."/>
            <person name="Drula E."/>
            <person name="Ayuso-Fernandez I."/>
            <person name="Pacheco R."/>
            <person name="Padilla G."/>
            <person name="Ferreira P."/>
            <person name="Barriuso J."/>
            <person name="Kellner H."/>
            <person name="Castanera R."/>
            <person name="Alfaro M."/>
            <person name="Ramirez L."/>
            <person name="Pisabarro A.G."/>
            <person name="Kuo A."/>
            <person name="Tritt A."/>
            <person name="Lipzen A."/>
            <person name="He G."/>
            <person name="Yan M."/>
            <person name="Ng V."/>
            <person name="Cullen D."/>
            <person name="Martin F."/>
            <person name="Rosso M.-N."/>
            <person name="Henrissat B."/>
            <person name="Hibbett D."/>
            <person name="Martinez A.T."/>
            <person name="Grigoriev I.V."/>
        </authorList>
    </citation>
    <scope>NUCLEOTIDE SEQUENCE</scope>
    <source>
        <strain evidence="3">MF-IS2</strain>
    </source>
</reference>
<proteinExistence type="predicted"/>
<dbReference type="AlphaFoldDB" id="A0A9P5XBQ7"/>